<dbReference type="STRING" id="702114.A1355_01300"/>
<dbReference type="EMBL" id="LUUK01000023">
    <property type="protein sequence ID" value="OAI27009.1"/>
    <property type="molecule type" value="Genomic_DNA"/>
</dbReference>
<dbReference type="RefSeq" id="WP_064024533.1">
    <property type="nucleotide sequence ID" value="NZ_LUUK01000023.1"/>
</dbReference>
<evidence type="ECO:0000313" key="2">
    <source>
        <dbReference type="Proteomes" id="UP000077628"/>
    </source>
</evidence>
<name>A0A177PC49_9GAMM</name>
<dbReference type="AlphaFoldDB" id="A0A177PC49"/>
<proteinExistence type="predicted"/>
<keyword evidence="2" id="KW-1185">Reference proteome</keyword>
<protein>
    <submittedName>
        <fullName evidence="1">Uncharacterized protein</fullName>
    </submittedName>
</protein>
<dbReference type="Proteomes" id="UP000077628">
    <property type="component" value="Unassembled WGS sequence"/>
</dbReference>
<sequence>MRKLLFAIVMGLVFQNVIAFESKIADSAVGCRDQAKLEKLLSYARSKDNEAFTKALLLGVSDGSCAMFQAGESVDVTDVKWSGLNQVRRRGDIQEYWVVREVLKR</sequence>
<gene>
    <name evidence="1" type="ORF">A1355_01300</name>
</gene>
<dbReference type="OrthoDB" id="10006429at2"/>
<accession>A0A177PC49</accession>
<evidence type="ECO:0000313" key="1">
    <source>
        <dbReference type="EMBL" id="OAI27009.1"/>
    </source>
</evidence>
<comment type="caution">
    <text evidence="1">The sequence shown here is derived from an EMBL/GenBank/DDBJ whole genome shotgun (WGS) entry which is preliminary data.</text>
</comment>
<reference evidence="2" key="1">
    <citation type="submission" date="2016-03" db="EMBL/GenBank/DDBJ databases">
        <authorList>
            <person name="Heylen K."/>
            <person name="De Vos P."/>
            <person name="Vekeman B."/>
        </authorList>
    </citation>
    <scope>NUCLEOTIDE SEQUENCE [LARGE SCALE GENOMIC DNA]</scope>
    <source>
        <strain evidence="2">R-45383</strain>
    </source>
</reference>
<organism evidence="1 2">
    <name type="scientific">Methylomonas koyamae</name>
    <dbReference type="NCBI Taxonomy" id="702114"/>
    <lineage>
        <taxon>Bacteria</taxon>
        <taxon>Pseudomonadati</taxon>
        <taxon>Pseudomonadota</taxon>
        <taxon>Gammaproteobacteria</taxon>
        <taxon>Methylococcales</taxon>
        <taxon>Methylococcaceae</taxon>
        <taxon>Methylomonas</taxon>
    </lineage>
</organism>